<dbReference type="Gene3D" id="1.10.10.10">
    <property type="entry name" value="Winged helix-like DNA-binding domain superfamily/Winged helix DNA-binding domain"/>
    <property type="match status" value="1"/>
</dbReference>
<evidence type="ECO:0000256" key="4">
    <source>
        <dbReference type="ARBA" id="ARBA00023163"/>
    </source>
</evidence>
<dbReference type="SUPFAM" id="SSF88659">
    <property type="entry name" value="Sigma3 and sigma4 domains of RNA polymerase sigma factors"/>
    <property type="match status" value="1"/>
</dbReference>
<feature type="domain" description="RNA polymerase sigma factor 70 region 4 type 2" evidence="6">
    <location>
        <begin position="160"/>
        <end position="210"/>
    </location>
</feature>
<comment type="caution">
    <text evidence="7">The sequence shown here is derived from an EMBL/GenBank/DDBJ whole genome shotgun (WGS) entry which is preliminary data.</text>
</comment>
<keyword evidence="3" id="KW-0731">Sigma factor</keyword>
<dbReference type="Pfam" id="PF08281">
    <property type="entry name" value="Sigma70_r4_2"/>
    <property type="match status" value="1"/>
</dbReference>
<dbReference type="OrthoDB" id="9797134at2"/>
<dbReference type="EMBL" id="VJOY01000006">
    <property type="protein sequence ID" value="TRX75006.1"/>
    <property type="molecule type" value="Genomic_DNA"/>
</dbReference>
<reference evidence="7 8" key="1">
    <citation type="submission" date="2019-07" db="EMBL/GenBank/DDBJ databases">
        <title>Pseudomonas mangiferae sp. nov., isolated from bark of mango tree in Thailand.</title>
        <authorList>
            <person name="Srisuk N."/>
            <person name="Anurat P."/>
        </authorList>
    </citation>
    <scope>NUCLEOTIDE SEQUENCE [LARGE SCALE GENOMIC DNA]</scope>
    <source>
        <strain evidence="7 8">DMKU_BBB3-04</strain>
    </source>
</reference>
<dbReference type="Pfam" id="PF04542">
    <property type="entry name" value="Sigma70_r2"/>
    <property type="match status" value="1"/>
</dbReference>
<evidence type="ECO:0000259" key="5">
    <source>
        <dbReference type="Pfam" id="PF04542"/>
    </source>
</evidence>
<dbReference type="AlphaFoldDB" id="A0A553GZV1"/>
<name>A0A553GZV1_9PSED</name>
<accession>A0A553GZV1</accession>
<dbReference type="InterPro" id="IPR014284">
    <property type="entry name" value="RNA_pol_sigma-70_dom"/>
</dbReference>
<dbReference type="InterPro" id="IPR013325">
    <property type="entry name" value="RNA_pol_sigma_r2"/>
</dbReference>
<dbReference type="NCBIfam" id="TIGR02937">
    <property type="entry name" value="sigma70-ECF"/>
    <property type="match status" value="1"/>
</dbReference>
<evidence type="ECO:0000256" key="2">
    <source>
        <dbReference type="ARBA" id="ARBA00023015"/>
    </source>
</evidence>
<keyword evidence="2" id="KW-0805">Transcription regulation</keyword>
<evidence type="ECO:0000313" key="8">
    <source>
        <dbReference type="Proteomes" id="UP000315235"/>
    </source>
</evidence>
<dbReference type="PANTHER" id="PTHR43133:SF63">
    <property type="entry name" value="RNA POLYMERASE SIGMA FACTOR FECI-RELATED"/>
    <property type="match status" value="1"/>
</dbReference>
<proteinExistence type="inferred from homology"/>
<keyword evidence="8" id="KW-1185">Reference proteome</keyword>
<dbReference type="InterPro" id="IPR013249">
    <property type="entry name" value="RNA_pol_sigma70_r4_t2"/>
</dbReference>
<evidence type="ECO:0000256" key="3">
    <source>
        <dbReference type="ARBA" id="ARBA00023082"/>
    </source>
</evidence>
<dbReference type="InterPro" id="IPR007627">
    <property type="entry name" value="RNA_pol_sigma70_r2"/>
</dbReference>
<dbReference type="GO" id="GO:0016987">
    <property type="term" value="F:sigma factor activity"/>
    <property type="evidence" value="ECO:0007669"/>
    <property type="project" value="UniProtKB-KW"/>
</dbReference>
<organism evidence="7 8">
    <name type="scientific">Pseudomonas mangiferae</name>
    <dbReference type="NCBI Taxonomy" id="2593654"/>
    <lineage>
        <taxon>Bacteria</taxon>
        <taxon>Pseudomonadati</taxon>
        <taxon>Pseudomonadota</taxon>
        <taxon>Gammaproteobacteria</taxon>
        <taxon>Pseudomonadales</taxon>
        <taxon>Pseudomonadaceae</taxon>
        <taxon>Pseudomonas</taxon>
    </lineage>
</organism>
<dbReference type="PANTHER" id="PTHR43133">
    <property type="entry name" value="RNA POLYMERASE ECF-TYPE SIGMA FACTO"/>
    <property type="match status" value="1"/>
</dbReference>
<gene>
    <name evidence="7" type="ORF">FM069_10815</name>
</gene>
<comment type="similarity">
    <text evidence="1">Belongs to the sigma-70 factor family. ECF subfamily.</text>
</comment>
<dbReference type="Proteomes" id="UP000315235">
    <property type="component" value="Unassembled WGS sequence"/>
</dbReference>
<protein>
    <submittedName>
        <fullName evidence="7">Sigma-70 family RNA polymerase sigma factor</fullName>
    </submittedName>
</protein>
<dbReference type="InterPro" id="IPR013324">
    <property type="entry name" value="RNA_pol_sigma_r3/r4-like"/>
</dbReference>
<evidence type="ECO:0000259" key="6">
    <source>
        <dbReference type="Pfam" id="PF08281"/>
    </source>
</evidence>
<sequence>MFIGLLRLPVTRVATRRKRRALNVDENYYKFSGFILPVFGRRPTACSVSAQAGQSLGESGALDNYYGELVRFLTSTLGDRQLAADVAHDAYLRVLERSRQDEIQQPRAFLYRTAINLTIDLHRRNVARRSESMDVLECEDQRPAASPHHSLYQRQRVALVKRALEELSGVCREAFLLRKLEGLSHPEISARLGISRDMVEKHIVNAMKHCRLRMREWES</sequence>
<dbReference type="NCBIfam" id="NF009179">
    <property type="entry name" value="PRK12527.1"/>
    <property type="match status" value="1"/>
</dbReference>
<dbReference type="SUPFAM" id="SSF88946">
    <property type="entry name" value="Sigma2 domain of RNA polymerase sigma factors"/>
    <property type="match status" value="1"/>
</dbReference>
<dbReference type="InterPro" id="IPR036388">
    <property type="entry name" value="WH-like_DNA-bd_sf"/>
</dbReference>
<dbReference type="GO" id="GO:0003677">
    <property type="term" value="F:DNA binding"/>
    <property type="evidence" value="ECO:0007669"/>
    <property type="project" value="InterPro"/>
</dbReference>
<dbReference type="GO" id="GO:0006352">
    <property type="term" value="P:DNA-templated transcription initiation"/>
    <property type="evidence" value="ECO:0007669"/>
    <property type="project" value="InterPro"/>
</dbReference>
<dbReference type="InterPro" id="IPR039425">
    <property type="entry name" value="RNA_pol_sigma-70-like"/>
</dbReference>
<dbReference type="RefSeq" id="WP_143488308.1">
    <property type="nucleotide sequence ID" value="NZ_VJOY01000006.1"/>
</dbReference>
<evidence type="ECO:0000256" key="1">
    <source>
        <dbReference type="ARBA" id="ARBA00010641"/>
    </source>
</evidence>
<feature type="domain" description="RNA polymerase sigma-70 region 2" evidence="5">
    <location>
        <begin position="64"/>
        <end position="125"/>
    </location>
</feature>
<evidence type="ECO:0000313" key="7">
    <source>
        <dbReference type="EMBL" id="TRX75006.1"/>
    </source>
</evidence>
<keyword evidence="4" id="KW-0804">Transcription</keyword>
<dbReference type="Gene3D" id="1.10.1740.10">
    <property type="match status" value="1"/>
</dbReference>